<keyword evidence="9" id="KW-1185">Reference proteome</keyword>
<evidence type="ECO:0000256" key="6">
    <source>
        <dbReference type="SAM" id="SignalP"/>
    </source>
</evidence>
<evidence type="ECO:0000256" key="2">
    <source>
        <dbReference type="ARBA" id="ARBA00022512"/>
    </source>
</evidence>
<feature type="non-terminal residue" evidence="8">
    <location>
        <position position="392"/>
    </location>
</feature>
<dbReference type="InterPro" id="IPR021031">
    <property type="entry name" value="Hyphal-reg_cell_wall_N"/>
</dbReference>
<accession>A3LYR1</accession>
<comment type="subcellular location">
    <subcellularLocation>
        <location evidence="1">Secreted</location>
        <location evidence="1">Cell wall</location>
    </subcellularLocation>
</comment>
<gene>
    <name evidence="8" type="primary">HYR5.3</name>
    <name evidence="8" type="ORF">PICST_17369</name>
</gene>
<keyword evidence="2" id="KW-0134">Cell wall</keyword>
<dbReference type="Pfam" id="PF11765">
    <property type="entry name" value="Hyphal_reg_CWP"/>
    <property type="match status" value="1"/>
</dbReference>
<evidence type="ECO:0000256" key="3">
    <source>
        <dbReference type="ARBA" id="ARBA00022525"/>
    </source>
</evidence>
<dbReference type="InParanoid" id="A3LYR1"/>
<dbReference type="eggNOG" id="ENOG502SBIP">
    <property type="taxonomic scope" value="Eukaryota"/>
</dbReference>
<evidence type="ECO:0000256" key="4">
    <source>
        <dbReference type="ARBA" id="ARBA00022729"/>
    </source>
</evidence>
<name>A3LYR1_PICST</name>
<protein>
    <submittedName>
        <fullName evidence="8">Hyphally regulated cell wall protein Exo-alpha-sialidase</fullName>
    </submittedName>
</protein>
<evidence type="ECO:0000256" key="1">
    <source>
        <dbReference type="ARBA" id="ARBA00004191"/>
    </source>
</evidence>
<sequence>MLFLDLYFVAVLFSIATVWAKTITEDTIDRGAVAIDADETIIVDGVYWSLVDNDYTNFAGNVDVGEGSGFYISNTSPSSMYVAILSGSFVNDGITSWNAIEAINAPTFNIDGFNFINNGEVYMSADGSTGNPSMGITTTNFDNNGLLVFYQNYRTGNSVELGDDLLTINNNGQICLHNKLYAQRTSIAGTGCISAVDDSSIFIQYSALDIDTNQVFHLQDSNSNLRAAAAITPKTYTVAGFGNGNKIGLDFALQTLNPWTYDPVSGILTLRSTLLSQRFNIGTGYDPALFSITTESGLGLSTVTRGALTYSGPPPNAIPEVCQPCPVPPEAPGMDPIEYTTTIVTTNPDGSICTEVADVLVSTDADHIWYTTTNSVQTDCLAATIYTTTFTT</sequence>
<feature type="chain" id="PRO_5002655711" evidence="6">
    <location>
        <begin position="21"/>
        <end position="392"/>
    </location>
</feature>
<reference evidence="8 9" key="1">
    <citation type="journal article" date="2007" name="Nat. Biotechnol.">
        <title>Genome sequence of the lignocellulose-bioconverting and xylose-fermenting yeast Pichia stipitis.</title>
        <authorList>
            <person name="Jeffries T.W."/>
            <person name="Grigoriev I.V."/>
            <person name="Grimwood J."/>
            <person name="Laplaza J.M."/>
            <person name="Aerts A."/>
            <person name="Salamov A."/>
            <person name="Schmutz J."/>
            <person name="Lindquist E."/>
            <person name="Dehal P."/>
            <person name="Shapiro H."/>
            <person name="Jin Y.S."/>
            <person name="Passoth V."/>
            <person name="Richardson P.M."/>
        </authorList>
    </citation>
    <scope>NUCLEOTIDE SEQUENCE [LARGE SCALE GENOMIC DNA]</scope>
    <source>
        <strain evidence="9">ATCC 58785 / CBS 6054 / NBRC 10063 / NRRL Y-11545</strain>
    </source>
</reference>
<dbReference type="EMBL" id="CP000501">
    <property type="protein sequence ID" value="ABN68018.2"/>
    <property type="molecule type" value="Genomic_DNA"/>
</dbReference>
<feature type="signal peptide" evidence="6">
    <location>
        <begin position="1"/>
        <end position="20"/>
    </location>
</feature>
<proteinExistence type="predicted"/>
<dbReference type="OMA" id="TECEPET"/>
<evidence type="ECO:0000259" key="7">
    <source>
        <dbReference type="Pfam" id="PF11765"/>
    </source>
</evidence>
<dbReference type="OrthoDB" id="4022214at2759"/>
<evidence type="ECO:0000256" key="5">
    <source>
        <dbReference type="ARBA" id="ARBA00023180"/>
    </source>
</evidence>
<keyword evidence="3" id="KW-0964">Secreted</keyword>
<feature type="domain" description="Hyphally-regulated cell wall protein N-terminal" evidence="7">
    <location>
        <begin position="12"/>
        <end position="332"/>
    </location>
</feature>
<evidence type="ECO:0000313" key="8">
    <source>
        <dbReference type="EMBL" id="ABN68018.2"/>
    </source>
</evidence>
<evidence type="ECO:0000313" key="9">
    <source>
        <dbReference type="Proteomes" id="UP000002258"/>
    </source>
</evidence>
<dbReference type="GeneID" id="4840749"/>
<dbReference type="AlphaFoldDB" id="A3LYR1"/>
<dbReference type="Proteomes" id="UP000002258">
    <property type="component" value="Chromosome 7"/>
</dbReference>
<keyword evidence="5" id="KW-0325">Glycoprotein</keyword>
<organism evidence="8 9">
    <name type="scientific">Scheffersomyces stipitis (strain ATCC 58785 / CBS 6054 / NBRC 10063 / NRRL Y-11545)</name>
    <name type="common">Yeast</name>
    <name type="synonym">Pichia stipitis</name>
    <dbReference type="NCBI Taxonomy" id="322104"/>
    <lineage>
        <taxon>Eukaryota</taxon>
        <taxon>Fungi</taxon>
        <taxon>Dikarya</taxon>
        <taxon>Ascomycota</taxon>
        <taxon>Saccharomycotina</taxon>
        <taxon>Pichiomycetes</taxon>
        <taxon>Debaryomycetaceae</taxon>
        <taxon>Scheffersomyces</taxon>
    </lineage>
</organism>
<keyword evidence="4 6" id="KW-0732">Signal</keyword>
<dbReference type="GO" id="GO:0009277">
    <property type="term" value="C:fungal-type cell wall"/>
    <property type="evidence" value="ECO:0007669"/>
    <property type="project" value="UniProtKB-ARBA"/>
</dbReference>
<dbReference type="RefSeq" id="XP_001386047.2">
    <property type="nucleotide sequence ID" value="XM_001386010.1"/>
</dbReference>
<dbReference type="KEGG" id="pic:PICST_17369"/>
<dbReference type="HOGENOM" id="CLU_006199_3_0_1"/>